<organism evidence="1 2">
    <name type="scientific">Bosea lathyri</name>
    <dbReference type="NCBI Taxonomy" id="1036778"/>
    <lineage>
        <taxon>Bacteria</taxon>
        <taxon>Pseudomonadati</taxon>
        <taxon>Pseudomonadota</taxon>
        <taxon>Alphaproteobacteria</taxon>
        <taxon>Hyphomicrobiales</taxon>
        <taxon>Boseaceae</taxon>
        <taxon>Bosea</taxon>
    </lineage>
</organism>
<keyword evidence="2" id="KW-1185">Reference proteome</keyword>
<evidence type="ECO:0000313" key="1">
    <source>
        <dbReference type="EMBL" id="SEG20355.1"/>
    </source>
</evidence>
<sequence length="145" mass="16239">MIGHELREFVDRVMDRHAINEEDVKVLQRYVLLDDVLTRDTIDVLIALDRAVPATCAAFADYLVALVVDYAVWESRPTGVIDRDKAHWLVTTLSAGEGPTRTAQRIAFEIVREAERCDEILLGFVLRKGCAKVPGFSAERVLLAS</sequence>
<evidence type="ECO:0000313" key="2">
    <source>
        <dbReference type="Proteomes" id="UP000236743"/>
    </source>
</evidence>
<accession>A0A1H5Y9B0</accession>
<reference evidence="1 2" key="1">
    <citation type="submission" date="2016-10" db="EMBL/GenBank/DDBJ databases">
        <authorList>
            <person name="de Groot N.N."/>
        </authorList>
    </citation>
    <scope>NUCLEOTIDE SEQUENCE [LARGE SCALE GENOMIC DNA]</scope>
    <source>
        <strain evidence="1 2">DSM 26656</strain>
    </source>
</reference>
<name>A0A1H5Y9B0_9HYPH</name>
<gene>
    <name evidence="1" type="ORF">SAMN04488115_103584</name>
</gene>
<dbReference type="RefSeq" id="WP_146071318.1">
    <property type="nucleotide sequence ID" value="NZ_FNUY01000003.1"/>
</dbReference>
<dbReference type="EMBL" id="FNUY01000003">
    <property type="protein sequence ID" value="SEG20355.1"/>
    <property type="molecule type" value="Genomic_DNA"/>
</dbReference>
<dbReference type="AlphaFoldDB" id="A0A1H5Y9B0"/>
<dbReference type="OrthoDB" id="7996442at2"/>
<protein>
    <submittedName>
        <fullName evidence="1">Uncharacterized protein</fullName>
    </submittedName>
</protein>
<proteinExistence type="predicted"/>
<dbReference type="Proteomes" id="UP000236743">
    <property type="component" value="Unassembled WGS sequence"/>
</dbReference>